<organism evidence="2 3">
    <name type="scientific">Gonapodya prolifera (strain JEL478)</name>
    <name type="common">Monoblepharis prolifera</name>
    <dbReference type="NCBI Taxonomy" id="1344416"/>
    <lineage>
        <taxon>Eukaryota</taxon>
        <taxon>Fungi</taxon>
        <taxon>Fungi incertae sedis</taxon>
        <taxon>Chytridiomycota</taxon>
        <taxon>Chytridiomycota incertae sedis</taxon>
        <taxon>Monoblepharidomycetes</taxon>
        <taxon>Monoblepharidales</taxon>
        <taxon>Gonapodyaceae</taxon>
        <taxon>Gonapodya</taxon>
    </lineage>
</organism>
<evidence type="ECO:0000313" key="2">
    <source>
        <dbReference type="EMBL" id="KXS15969.1"/>
    </source>
</evidence>
<proteinExistence type="predicted"/>
<gene>
    <name evidence="2" type="ORF">M427DRAFT_44133</name>
</gene>
<dbReference type="Proteomes" id="UP000070544">
    <property type="component" value="Unassembled WGS sequence"/>
</dbReference>
<reference evidence="2 3" key="1">
    <citation type="journal article" date="2015" name="Genome Biol. Evol.">
        <title>Phylogenomic analyses indicate that early fungi evolved digesting cell walls of algal ancestors of land plants.</title>
        <authorList>
            <person name="Chang Y."/>
            <person name="Wang S."/>
            <person name="Sekimoto S."/>
            <person name="Aerts A.L."/>
            <person name="Choi C."/>
            <person name="Clum A."/>
            <person name="LaButti K.M."/>
            <person name="Lindquist E.A."/>
            <person name="Yee Ngan C."/>
            <person name="Ohm R.A."/>
            <person name="Salamov A.A."/>
            <person name="Grigoriev I.V."/>
            <person name="Spatafora J.W."/>
            <person name="Berbee M.L."/>
        </authorList>
    </citation>
    <scope>NUCLEOTIDE SEQUENCE [LARGE SCALE GENOMIC DNA]</scope>
    <source>
        <strain evidence="2 3">JEL478</strain>
    </source>
</reference>
<evidence type="ECO:0000256" key="1">
    <source>
        <dbReference type="SAM" id="SignalP"/>
    </source>
</evidence>
<keyword evidence="3" id="KW-1185">Reference proteome</keyword>
<protein>
    <recommendedName>
        <fullName evidence="4">Adhesin domain-containing protein</fullName>
    </recommendedName>
</protein>
<evidence type="ECO:0008006" key="4">
    <source>
        <dbReference type="Google" id="ProtNLM"/>
    </source>
</evidence>
<dbReference type="OrthoDB" id="10452450at2759"/>
<name>A0A139AH01_GONPJ</name>
<feature type="signal peptide" evidence="1">
    <location>
        <begin position="1"/>
        <end position="19"/>
    </location>
</feature>
<accession>A0A139AH01</accession>
<feature type="chain" id="PRO_5007296193" description="Adhesin domain-containing protein" evidence="1">
    <location>
        <begin position="20"/>
        <end position="417"/>
    </location>
</feature>
<keyword evidence="1" id="KW-0732">Signal</keyword>
<dbReference type="AlphaFoldDB" id="A0A139AH01"/>
<evidence type="ECO:0000313" key="3">
    <source>
        <dbReference type="Proteomes" id="UP000070544"/>
    </source>
</evidence>
<sequence>MRVAHIIAFSLAVASSSAALPFIHRKPTVLSLQDSFQVPLFRENEGLDATLEALETLVLAPIACANPSADLPVKGDFPALTFPIDQVSIVDIETKGAAIGNISVAVTDDALIMAAKKSSSPALPEPSPALSSNITFATSVSATTPELMASLMLTPPTLVFDPITGKLTYNLTTPSKFLVPTDCAIVKLTATVPKYVNITDLKVSTAMMSVDILGTAAHSNPDDGMDFESLDVLSVFGHVGIVQTKTATTVQAVSVNGEITSDAIYAGVNVSYLATRGAISLTNSVVNGNVSLTSILGSVYASSVSFNGSFNASSRIGEARAAPITILKDASYPIDTSISIWSVLGAAYVEITDPFDGPFNASAGFASLPVVWDAKGLVTVIPGIYPTKVSGVRGQPNGLDYVNVASKVGGSTLKFIG</sequence>
<dbReference type="EMBL" id="KQ965758">
    <property type="protein sequence ID" value="KXS15969.1"/>
    <property type="molecule type" value="Genomic_DNA"/>
</dbReference>